<protein>
    <submittedName>
        <fullName evidence="2">Uncharacterized protein</fullName>
    </submittedName>
</protein>
<dbReference type="KEGG" id="phet:94291179"/>
<evidence type="ECO:0000313" key="2">
    <source>
        <dbReference type="EMBL" id="KAG5505797.1"/>
    </source>
</evidence>
<dbReference type="EMBL" id="JAFJZO010000021">
    <property type="protein sequence ID" value="KAG5505797.1"/>
    <property type="molecule type" value="Genomic_DNA"/>
</dbReference>
<feature type="region of interest" description="Disordered" evidence="1">
    <location>
        <begin position="311"/>
        <end position="376"/>
    </location>
</feature>
<feature type="compositionally biased region" description="Polar residues" evidence="1">
    <location>
        <begin position="1"/>
        <end position="16"/>
    </location>
</feature>
<feature type="region of interest" description="Disordered" evidence="1">
    <location>
        <begin position="258"/>
        <end position="277"/>
    </location>
</feature>
<feature type="region of interest" description="Disordered" evidence="1">
    <location>
        <begin position="563"/>
        <end position="642"/>
    </location>
</feature>
<dbReference type="Proteomes" id="UP000674318">
    <property type="component" value="Chromosome 21"/>
</dbReference>
<feature type="compositionally biased region" description="Low complexity" evidence="1">
    <location>
        <begin position="311"/>
        <end position="347"/>
    </location>
</feature>
<sequence>MNSAIRFSSSRTQSENSSIGVASAAAAAELLPSVSSITRRHDEDRDDSPSVEESASAMPMPTSLMGSVFSQRAFGGGDPPSATVDGREISGPTRISSRLGTNKGNGTELCSQHDQGTPLTKGVASMSGSGVPGEPEARSQSPKDRPGHRQRRSVGPAASNGKGLTTPRHSHPHSHVTDLPWIPPPPIYGAPLPDCRNMNRFYAHYYDPTAAPLRSPFCYPGDVPPQSGEHHGDVSGAGWPVPSDLPLPSMFPMPPHVLPQPSRSTMSTSEAATRATVAPQHGWPTLSPFFFPPPPPPPWWFYEPPLPLRSASSSSSLTSSSRGSSAASTSSSSSPSSSLPVRSVTRPSRQRMSSAERPQSAHANAGRANPSRPSVVLSTASVATPFAVKSGHGTCGYHAKNRLSVASSDSGSIGPRAAKAVKVAQHPAGIFSAPLATKTIASANPSKRSLCPRQGVERRACALSNNEKLRTHPAVNEKSAQVAPRRADVMRRMQPGEAKEYDEEVPQGGRGEDSGPARLHNVLSAAEAYLEKMEHLYRRMRTRYEEVIGSPEKAKRYAAGIPEDEGVGAKQQPPTATAATTRVTRKPQERVLLHAQRRAPSPQQHLQPAAPRPHTKRLVSDASSDEPPLSITPSPALSSSLLRSSTTSATSLRHELQLLESQWKRLEELKKYGCDGAATTVAVPRVAASKQDNFTYESFLQLIQDRKQLLTSAV</sequence>
<evidence type="ECO:0000256" key="1">
    <source>
        <dbReference type="SAM" id="MobiDB-lite"/>
    </source>
</evidence>
<dbReference type="OrthoDB" id="267891at2759"/>
<feature type="compositionally biased region" description="Low complexity" evidence="1">
    <location>
        <begin position="17"/>
        <end position="36"/>
    </location>
</feature>
<comment type="caution">
    <text evidence="2">The sequence shown here is derived from an EMBL/GenBank/DDBJ whole genome shotgun (WGS) entry which is preliminary data.</text>
</comment>
<dbReference type="AlphaFoldDB" id="A0A836HU11"/>
<organism evidence="2 3">
    <name type="scientific">Porcisia hertigi</name>
    <dbReference type="NCBI Taxonomy" id="2761500"/>
    <lineage>
        <taxon>Eukaryota</taxon>
        <taxon>Discoba</taxon>
        <taxon>Euglenozoa</taxon>
        <taxon>Kinetoplastea</taxon>
        <taxon>Metakinetoplastina</taxon>
        <taxon>Trypanosomatida</taxon>
        <taxon>Trypanosomatidae</taxon>
        <taxon>Leishmaniinae</taxon>
        <taxon>Porcisia</taxon>
    </lineage>
</organism>
<keyword evidence="3" id="KW-1185">Reference proteome</keyword>
<feature type="region of interest" description="Disordered" evidence="1">
    <location>
        <begin position="496"/>
        <end position="517"/>
    </location>
</feature>
<feature type="compositionally biased region" description="Polar residues" evidence="1">
    <location>
        <begin position="261"/>
        <end position="271"/>
    </location>
</feature>
<feature type="compositionally biased region" description="Low complexity" evidence="1">
    <location>
        <begin position="627"/>
        <end position="642"/>
    </location>
</feature>
<reference evidence="2 3" key="1">
    <citation type="submission" date="2021-02" db="EMBL/GenBank/DDBJ databases">
        <title>Porcisia hertigi Genome sequencing and assembly.</title>
        <authorList>
            <person name="Almutairi H."/>
            <person name="Gatherer D."/>
        </authorList>
    </citation>
    <scope>NUCLEOTIDE SEQUENCE [LARGE SCALE GENOMIC DNA]</scope>
    <source>
        <strain evidence="2 3">C119</strain>
    </source>
</reference>
<evidence type="ECO:0000313" key="3">
    <source>
        <dbReference type="Proteomes" id="UP000674318"/>
    </source>
</evidence>
<feature type="compositionally biased region" description="Polar residues" evidence="1">
    <location>
        <begin position="93"/>
        <end position="118"/>
    </location>
</feature>
<gene>
    <name evidence="2" type="ORF">JKF63_05133</name>
</gene>
<proteinExistence type="predicted"/>
<feature type="region of interest" description="Disordered" evidence="1">
    <location>
        <begin position="1"/>
        <end position="175"/>
    </location>
</feature>
<name>A0A836HU11_9TRYP</name>
<dbReference type="RefSeq" id="XP_067757465.1">
    <property type="nucleotide sequence ID" value="XM_067901102.1"/>
</dbReference>
<feature type="compositionally biased region" description="Basic and acidic residues" evidence="1">
    <location>
        <begin position="135"/>
        <end position="147"/>
    </location>
</feature>
<accession>A0A836HU11</accession>
<dbReference type="GeneID" id="94291179"/>
<feature type="compositionally biased region" description="Low complexity" evidence="1">
    <location>
        <begin position="569"/>
        <end position="582"/>
    </location>
</feature>